<dbReference type="GO" id="GO:0003723">
    <property type="term" value="F:RNA binding"/>
    <property type="evidence" value="ECO:0007669"/>
    <property type="project" value="InterPro"/>
</dbReference>
<accession>A0A6I9TZR7</accession>
<evidence type="ECO:0000256" key="8">
    <source>
        <dbReference type="PIRSR" id="PIRSR633697-1"/>
    </source>
</evidence>
<dbReference type="InterPro" id="IPR018188">
    <property type="entry name" value="RNase_T2_His_AS_1"/>
</dbReference>
<dbReference type="InterPro" id="IPR033697">
    <property type="entry name" value="Ribonuclease_T2_eukaryotic"/>
</dbReference>
<dbReference type="KEGG" id="sind:105170499"/>
<dbReference type="GO" id="GO:0033897">
    <property type="term" value="F:ribonuclease T2 activity"/>
    <property type="evidence" value="ECO:0007669"/>
    <property type="project" value="InterPro"/>
</dbReference>
<evidence type="ECO:0000256" key="6">
    <source>
        <dbReference type="ARBA" id="ARBA00023157"/>
    </source>
</evidence>
<evidence type="ECO:0000256" key="5">
    <source>
        <dbReference type="ARBA" id="ARBA00022801"/>
    </source>
</evidence>
<dbReference type="PANTHER" id="PTHR11240:SF22">
    <property type="entry name" value="RIBONUCLEASE T2"/>
    <property type="match status" value="1"/>
</dbReference>
<evidence type="ECO:0000256" key="3">
    <source>
        <dbReference type="ARBA" id="ARBA00022729"/>
    </source>
</evidence>
<feature type="active site" evidence="8">
    <location>
        <position position="171"/>
    </location>
</feature>
<dbReference type="AlphaFoldDB" id="A0A6I9TZR7"/>
<evidence type="ECO:0000256" key="9">
    <source>
        <dbReference type="RuleBase" id="RU004328"/>
    </source>
</evidence>
<reference evidence="12" key="1">
    <citation type="submission" date="2025-08" db="UniProtKB">
        <authorList>
            <consortium name="RefSeq"/>
        </authorList>
    </citation>
    <scope>IDENTIFICATION</scope>
</reference>
<keyword evidence="10" id="KW-1133">Transmembrane helix</keyword>
<dbReference type="Gene3D" id="3.90.730.10">
    <property type="entry name" value="Ribonuclease T2-like"/>
    <property type="match status" value="1"/>
</dbReference>
<dbReference type="FunFam" id="3.90.730.10:FF:000007">
    <property type="entry name" value="Ribonuclease T2"/>
    <property type="match status" value="1"/>
</dbReference>
<evidence type="ECO:0000256" key="10">
    <source>
        <dbReference type="SAM" id="Phobius"/>
    </source>
</evidence>
<evidence type="ECO:0000256" key="4">
    <source>
        <dbReference type="ARBA" id="ARBA00022759"/>
    </source>
</evidence>
<keyword evidence="5" id="KW-0378">Hydrolase</keyword>
<organism evidence="11 12">
    <name type="scientific">Sesamum indicum</name>
    <name type="common">Oriental sesame</name>
    <name type="synonym">Sesamum orientale</name>
    <dbReference type="NCBI Taxonomy" id="4182"/>
    <lineage>
        <taxon>Eukaryota</taxon>
        <taxon>Viridiplantae</taxon>
        <taxon>Streptophyta</taxon>
        <taxon>Embryophyta</taxon>
        <taxon>Tracheophyta</taxon>
        <taxon>Spermatophyta</taxon>
        <taxon>Magnoliopsida</taxon>
        <taxon>eudicotyledons</taxon>
        <taxon>Gunneridae</taxon>
        <taxon>Pentapetalae</taxon>
        <taxon>asterids</taxon>
        <taxon>lamiids</taxon>
        <taxon>Lamiales</taxon>
        <taxon>Pedaliaceae</taxon>
        <taxon>Sesamum</taxon>
    </lineage>
</organism>
<evidence type="ECO:0000256" key="2">
    <source>
        <dbReference type="ARBA" id="ARBA00022722"/>
    </source>
</evidence>
<dbReference type="PROSITE" id="PS00531">
    <property type="entry name" value="RNASE_T2_2"/>
    <property type="match status" value="1"/>
</dbReference>
<keyword evidence="11" id="KW-1185">Reference proteome</keyword>
<evidence type="ECO:0000313" key="12">
    <source>
        <dbReference type="RefSeq" id="XP_011089580.1"/>
    </source>
</evidence>
<dbReference type="InterPro" id="IPR001568">
    <property type="entry name" value="RNase_T2-like"/>
</dbReference>
<feature type="active site" evidence="8">
    <location>
        <position position="167"/>
    </location>
</feature>
<dbReference type="FunCoup" id="A0A6I9TZR7">
    <property type="interactions" value="1598"/>
</dbReference>
<evidence type="ECO:0000256" key="1">
    <source>
        <dbReference type="ARBA" id="ARBA00007469"/>
    </source>
</evidence>
<feature type="active site" evidence="8">
    <location>
        <position position="109"/>
    </location>
</feature>
<feature type="transmembrane region" description="Helical" evidence="10">
    <location>
        <begin position="21"/>
        <end position="44"/>
    </location>
</feature>
<dbReference type="PANTHER" id="PTHR11240">
    <property type="entry name" value="RIBONUCLEASE T2"/>
    <property type="match status" value="1"/>
</dbReference>
<keyword evidence="3" id="KW-0732">Signal</keyword>
<dbReference type="Pfam" id="PF00445">
    <property type="entry name" value="Ribonuclease_T2"/>
    <property type="match status" value="1"/>
</dbReference>
<dbReference type="RefSeq" id="XP_011089580.1">
    <property type="nucleotide sequence ID" value="XM_011091278.2"/>
</dbReference>
<gene>
    <name evidence="12" type="primary">LOC105170499</name>
</gene>
<keyword evidence="7" id="KW-0456">Lyase</keyword>
<dbReference type="GeneID" id="105170499"/>
<keyword evidence="2" id="KW-0540">Nuclease</keyword>
<evidence type="ECO:0000313" key="11">
    <source>
        <dbReference type="Proteomes" id="UP000504604"/>
    </source>
</evidence>
<dbReference type="InterPro" id="IPR033130">
    <property type="entry name" value="RNase_T2_His_AS_2"/>
</dbReference>
<sequence>MSSKCSSHSNPIFRSHPMASLLVAPPFNFAFRSVVFLVIIWIGLFCIVEISAGGDVGEVLGKGGHKQREFDYFKLSLQWPGTVCHRTRHCCSSNGCCRGSNAPTGFTIHGLWPDYNDGTWPACCNGKRFDVKEISTLLGALNKFWPSLSCSSPSNCHGGKGLFWEHEWEKHGTCASSVVGDEYKYFLTTLNIYFKYNITEVLREAGYVASNSEKYPLGGIISAIQNAFHTTPELECSGDAVEELRLCFDKNFKPRDCAVDSNTESGIVTSKKSCPRYVSLPDYVSLNVGKNDAEVSQATVHSSI</sequence>
<dbReference type="GO" id="GO:0006401">
    <property type="term" value="P:RNA catabolic process"/>
    <property type="evidence" value="ECO:0007669"/>
    <property type="project" value="TreeGrafter"/>
</dbReference>
<protein>
    <submittedName>
        <fullName evidence="12">Ribonuclease 2</fullName>
    </submittedName>
</protein>
<dbReference type="InterPro" id="IPR036430">
    <property type="entry name" value="RNase_T2-like_sf"/>
</dbReference>
<proteinExistence type="inferred from homology"/>
<dbReference type="GO" id="GO:0005576">
    <property type="term" value="C:extracellular region"/>
    <property type="evidence" value="ECO:0007669"/>
    <property type="project" value="TreeGrafter"/>
</dbReference>
<dbReference type="Proteomes" id="UP000504604">
    <property type="component" value="Linkage group LG9"/>
</dbReference>
<name>A0A6I9TZR7_SESIN</name>
<keyword evidence="4" id="KW-0255">Endonuclease</keyword>
<evidence type="ECO:0000256" key="7">
    <source>
        <dbReference type="ARBA" id="ARBA00023239"/>
    </source>
</evidence>
<comment type="similarity">
    <text evidence="1 9">Belongs to the RNase T2 family.</text>
</comment>
<dbReference type="CDD" id="cd01061">
    <property type="entry name" value="RNase_T2_euk"/>
    <property type="match status" value="1"/>
</dbReference>
<dbReference type="GO" id="GO:0016787">
    <property type="term" value="F:hydrolase activity"/>
    <property type="evidence" value="ECO:0007669"/>
    <property type="project" value="UniProtKB-KW"/>
</dbReference>
<keyword evidence="6" id="KW-1015">Disulfide bond</keyword>
<dbReference type="SUPFAM" id="SSF55895">
    <property type="entry name" value="Ribonuclease Rh-like"/>
    <property type="match status" value="1"/>
</dbReference>
<keyword evidence="10" id="KW-0472">Membrane</keyword>
<keyword evidence="10" id="KW-0812">Transmembrane</keyword>
<dbReference type="PROSITE" id="PS00530">
    <property type="entry name" value="RNASE_T2_1"/>
    <property type="match status" value="1"/>
</dbReference>
<dbReference type="InParanoid" id="A0A6I9TZR7"/>
<dbReference type="OrthoDB" id="435754at2759"/>